<sequence>MEEDDVNQRSLLFFPIDAQIFSRLTPFYSISKRLPLSNLQRRRRQLPLHLWQLHQPRLRQLLQKTSSSSTSLNPSFASPLQV</sequence>
<gene>
    <name evidence="1" type="ORF">LVIROSA_LOCUS15602</name>
</gene>
<dbReference type="EMBL" id="CAKMRJ010002223">
    <property type="protein sequence ID" value="CAH1428688.1"/>
    <property type="molecule type" value="Genomic_DNA"/>
</dbReference>
<accession>A0AAU9MVK6</accession>
<proteinExistence type="predicted"/>
<dbReference type="Proteomes" id="UP001157418">
    <property type="component" value="Unassembled WGS sequence"/>
</dbReference>
<dbReference type="AlphaFoldDB" id="A0AAU9MVK6"/>
<organism evidence="1 2">
    <name type="scientific">Lactuca virosa</name>
    <dbReference type="NCBI Taxonomy" id="75947"/>
    <lineage>
        <taxon>Eukaryota</taxon>
        <taxon>Viridiplantae</taxon>
        <taxon>Streptophyta</taxon>
        <taxon>Embryophyta</taxon>
        <taxon>Tracheophyta</taxon>
        <taxon>Spermatophyta</taxon>
        <taxon>Magnoliopsida</taxon>
        <taxon>eudicotyledons</taxon>
        <taxon>Gunneridae</taxon>
        <taxon>Pentapetalae</taxon>
        <taxon>asterids</taxon>
        <taxon>campanulids</taxon>
        <taxon>Asterales</taxon>
        <taxon>Asteraceae</taxon>
        <taxon>Cichorioideae</taxon>
        <taxon>Cichorieae</taxon>
        <taxon>Lactucinae</taxon>
        <taxon>Lactuca</taxon>
    </lineage>
</organism>
<evidence type="ECO:0000313" key="2">
    <source>
        <dbReference type="Proteomes" id="UP001157418"/>
    </source>
</evidence>
<keyword evidence="2" id="KW-1185">Reference proteome</keyword>
<comment type="caution">
    <text evidence="1">The sequence shown here is derived from an EMBL/GenBank/DDBJ whole genome shotgun (WGS) entry which is preliminary data.</text>
</comment>
<reference evidence="1 2" key="1">
    <citation type="submission" date="2022-01" db="EMBL/GenBank/DDBJ databases">
        <authorList>
            <person name="Xiong W."/>
            <person name="Schranz E."/>
        </authorList>
    </citation>
    <scope>NUCLEOTIDE SEQUENCE [LARGE SCALE GENOMIC DNA]</scope>
</reference>
<protein>
    <submittedName>
        <fullName evidence="1">Uncharacterized protein</fullName>
    </submittedName>
</protein>
<name>A0AAU9MVK6_9ASTR</name>
<evidence type="ECO:0000313" key="1">
    <source>
        <dbReference type="EMBL" id="CAH1428688.1"/>
    </source>
</evidence>